<dbReference type="PANTHER" id="PTHR24198:SF165">
    <property type="entry name" value="ANKYRIN REPEAT-CONTAINING PROTEIN-RELATED"/>
    <property type="match status" value="1"/>
</dbReference>
<dbReference type="PROSITE" id="PS50297">
    <property type="entry name" value="ANK_REP_REGION"/>
    <property type="match status" value="4"/>
</dbReference>
<dbReference type="InterPro" id="IPR036770">
    <property type="entry name" value="Ankyrin_rpt-contain_sf"/>
</dbReference>
<name>A0A7S2SHF0_9STRA</name>
<dbReference type="Pfam" id="PF12796">
    <property type="entry name" value="Ank_2"/>
    <property type="match status" value="1"/>
</dbReference>
<evidence type="ECO:0000313" key="5">
    <source>
        <dbReference type="EMBL" id="CAD9700213.1"/>
    </source>
</evidence>
<dbReference type="Gene3D" id="1.25.40.20">
    <property type="entry name" value="Ankyrin repeat-containing domain"/>
    <property type="match status" value="2"/>
</dbReference>
<evidence type="ECO:0000256" key="3">
    <source>
        <dbReference type="PROSITE-ProRule" id="PRU00023"/>
    </source>
</evidence>
<keyword evidence="1" id="KW-0677">Repeat</keyword>
<feature type="repeat" description="ANK" evidence="3">
    <location>
        <begin position="169"/>
        <end position="202"/>
    </location>
</feature>
<proteinExistence type="predicted"/>
<accession>A0A7S2SHF0</accession>
<evidence type="ECO:0000256" key="1">
    <source>
        <dbReference type="ARBA" id="ARBA00022737"/>
    </source>
</evidence>
<dbReference type="SMART" id="SM00248">
    <property type="entry name" value="ANK"/>
    <property type="match status" value="4"/>
</dbReference>
<organism evidence="5">
    <name type="scientific">Rhizochromulina marina</name>
    <dbReference type="NCBI Taxonomy" id="1034831"/>
    <lineage>
        <taxon>Eukaryota</taxon>
        <taxon>Sar</taxon>
        <taxon>Stramenopiles</taxon>
        <taxon>Ochrophyta</taxon>
        <taxon>Dictyochophyceae</taxon>
        <taxon>Rhizochromulinales</taxon>
        <taxon>Rhizochromulina</taxon>
    </lineage>
</organism>
<feature type="compositionally biased region" description="Basic and acidic residues" evidence="4">
    <location>
        <begin position="21"/>
        <end position="43"/>
    </location>
</feature>
<gene>
    <name evidence="5" type="ORF">RMAR1173_LOCUS14879</name>
</gene>
<evidence type="ECO:0000256" key="4">
    <source>
        <dbReference type="SAM" id="MobiDB-lite"/>
    </source>
</evidence>
<dbReference type="InterPro" id="IPR002110">
    <property type="entry name" value="Ankyrin_rpt"/>
</dbReference>
<protein>
    <submittedName>
        <fullName evidence="5">Uncharacterized protein</fullName>
    </submittedName>
</protein>
<keyword evidence="2 3" id="KW-0040">ANK repeat</keyword>
<evidence type="ECO:0000256" key="2">
    <source>
        <dbReference type="ARBA" id="ARBA00023043"/>
    </source>
</evidence>
<dbReference type="Pfam" id="PF00023">
    <property type="entry name" value="Ank"/>
    <property type="match status" value="2"/>
</dbReference>
<feature type="repeat" description="ANK" evidence="3">
    <location>
        <begin position="259"/>
        <end position="291"/>
    </location>
</feature>
<dbReference type="SUPFAM" id="SSF48403">
    <property type="entry name" value="Ankyrin repeat"/>
    <property type="match status" value="1"/>
</dbReference>
<dbReference type="PROSITE" id="PS50088">
    <property type="entry name" value="ANK_REPEAT"/>
    <property type="match status" value="4"/>
</dbReference>
<feature type="repeat" description="ANK" evidence="3">
    <location>
        <begin position="203"/>
        <end position="225"/>
    </location>
</feature>
<sequence>MTSRRRPAARAPPKLSSRGRSLKDVLKSTRQEPVEGGEEHKEQPQLAPLPAPPMTSPGSPVNHFIMQDLQDELAQDFDPLQKEQEVRRQVLDMSAAGDAEALEQWLEVLTSMAPSPGSGEEARPESKKLLLFTDEDGRTGVYLAAASGHLKALDLLLDYGGSATARNRHGTSPLHAAAWGGHVKAVQRLLDAEDIDLNAETIHGHRPLHFACFQGNLQVLHLLLDWKPQLAGLVRDGQDDAVKSERQVEPAQVNAADNTGETPLHVAAANGRLRAIGMLLWHGADPRRPDYRNDVTPTGVAMRRGQIPVPSPFCCTPCVLSPSRKISVNWTAGRLAPVFLRGLSYGCKRVHDPEAEPGPPVLHWSNHLIWLRACRLQYSQSARSLVRWHDWMCTVSEMGFSRLCLLLIACAHTTGPIRPRANLACMTHQHHSPGARRLSCRHSFQQFGGSALQLDSALLTVARVAMTRKRICSNTQPATHKNRPLLLWELALWCRDRLCVCCYGIWRQ</sequence>
<feature type="region of interest" description="Disordered" evidence="4">
    <location>
        <begin position="1"/>
        <end position="62"/>
    </location>
</feature>
<dbReference type="AlphaFoldDB" id="A0A7S2SHF0"/>
<feature type="repeat" description="ANK" evidence="3">
    <location>
        <begin position="136"/>
        <end position="168"/>
    </location>
</feature>
<dbReference type="EMBL" id="HBHJ01022545">
    <property type="protein sequence ID" value="CAD9700213.1"/>
    <property type="molecule type" value="Transcribed_RNA"/>
</dbReference>
<reference evidence="5" key="1">
    <citation type="submission" date="2021-01" db="EMBL/GenBank/DDBJ databases">
        <authorList>
            <person name="Corre E."/>
            <person name="Pelletier E."/>
            <person name="Niang G."/>
            <person name="Scheremetjew M."/>
            <person name="Finn R."/>
            <person name="Kale V."/>
            <person name="Holt S."/>
            <person name="Cochrane G."/>
            <person name="Meng A."/>
            <person name="Brown T."/>
            <person name="Cohen L."/>
        </authorList>
    </citation>
    <scope>NUCLEOTIDE SEQUENCE</scope>
    <source>
        <strain evidence="5">CCMP1243</strain>
    </source>
</reference>
<dbReference type="PANTHER" id="PTHR24198">
    <property type="entry name" value="ANKYRIN REPEAT AND PROTEIN KINASE DOMAIN-CONTAINING PROTEIN"/>
    <property type="match status" value="1"/>
</dbReference>